<dbReference type="AlphaFoldDB" id="A0A1M5I304"/>
<evidence type="ECO:0000313" key="2">
    <source>
        <dbReference type="EMBL" id="SHG22582.1"/>
    </source>
</evidence>
<accession>A0A1M5I304</accession>
<organism evidence="2 3">
    <name type="scientific">Jatrophihabitans endophyticus</name>
    <dbReference type="NCBI Taxonomy" id="1206085"/>
    <lineage>
        <taxon>Bacteria</taxon>
        <taxon>Bacillati</taxon>
        <taxon>Actinomycetota</taxon>
        <taxon>Actinomycetes</taxon>
        <taxon>Jatrophihabitantales</taxon>
        <taxon>Jatrophihabitantaceae</taxon>
        <taxon>Jatrophihabitans</taxon>
    </lineage>
</organism>
<dbReference type="Proteomes" id="UP000186132">
    <property type="component" value="Unassembled WGS sequence"/>
</dbReference>
<evidence type="ECO:0000313" key="3">
    <source>
        <dbReference type="Proteomes" id="UP000186132"/>
    </source>
</evidence>
<dbReference type="GO" id="GO:0032259">
    <property type="term" value="P:methylation"/>
    <property type="evidence" value="ECO:0007669"/>
    <property type="project" value="UniProtKB-KW"/>
</dbReference>
<gene>
    <name evidence="2" type="ORF">SAMN05443575_1733</name>
</gene>
<dbReference type="Pfam" id="PF13847">
    <property type="entry name" value="Methyltransf_31"/>
    <property type="match status" value="1"/>
</dbReference>
<protein>
    <submittedName>
        <fullName evidence="2">Methyltransferase domain-containing protein</fullName>
    </submittedName>
</protein>
<dbReference type="SUPFAM" id="SSF53335">
    <property type="entry name" value="S-adenosyl-L-methionine-dependent methyltransferases"/>
    <property type="match status" value="1"/>
</dbReference>
<dbReference type="EMBL" id="FQVU01000002">
    <property type="protein sequence ID" value="SHG22582.1"/>
    <property type="molecule type" value="Genomic_DNA"/>
</dbReference>
<dbReference type="GO" id="GO:0008168">
    <property type="term" value="F:methyltransferase activity"/>
    <property type="evidence" value="ECO:0007669"/>
    <property type="project" value="UniProtKB-KW"/>
</dbReference>
<dbReference type="InterPro" id="IPR052613">
    <property type="entry name" value="LicD_transferase"/>
</dbReference>
<feature type="domain" description="Methyltransferase" evidence="1">
    <location>
        <begin position="357"/>
        <end position="417"/>
    </location>
</feature>
<name>A0A1M5I304_9ACTN</name>
<dbReference type="InterPro" id="IPR025714">
    <property type="entry name" value="Methyltranfer_dom"/>
</dbReference>
<dbReference type="PANTHER" id="PTHR13627">
    <property type="entry name" value="FUKUTIN RELATED PROTEIN"/>
    <property type="match status" value="1"/>
</dbReference>
<keyword evidence="3" id="KW-1185">Reference proteome</keyword>
<dbReference type="CDD" id="cd02440">
    <property type="entry name" value="AdoMet_MTases"/>
    <property type="match status" value="1"/>
</dbReference>
<dbReference type="InterPro" id="IPR029063">
    <property type="entry name" value="SAM-dependent_MTases_sf"/>
</dbReference>
<dbReference type="Gene3D" id="3.40.50.150">
    <property type="entry name" value="Vaccinia Virus protein VP39"/>
    <property type="match status" value="1"/>
</dbReference>
<dbReference type="RefSeq" id="WP_073388618.1">
    <property type="nucleotide sequence ID" value="NZ_FQVU01000002.1"/>
</dbReference>
<sequence>MTSTHAGPVGSNGLVETFDRDTVSGWVEVSPDAEPTRVTLHVDGTEVDAAFAADPAERHVSGTARQFSFALADLWDFVGPGNRLSVRVGTRALPIAGSGMVHVPDAAGTRTPADLAQRLAAGEVFSRTGALQLSKTLDTAWQGGVLELYGRVRAYLAEAFGYDAVLAYGTLLGAVREGGFIGHDLDFDAAFVSSHRDAAAAARDLRDIGFALIDAGLGVHARPTSLKITVPDQPGVLVNLYHLYVDESGTVQFPHGVAGSGTLAPWNTTEEVDFAGAKALVPSGADTVLEHVYGPDWRTPNPGFSWATERTAQASDGFLPAPVVEEIYWADFYARTVYTTGSTFQQLVQSRTDVPDTVVDIGCGDGRDSYAFAGGGRARVTGLDRSHVGVRQATRKAEQMGYGGTLSFSACDVGDAALLRQTLQAARGGDAPMTFYLRFFLHSIPEDVQKVLMGVVAECSRPGDYIAAEFRTDRDETIAKVHGNHYRRFQNGPAFGRSLRETYGFTPLLEQEGNGFSPYKGEDPQLYRVIARRG</sequence>
<proteinExistence type="predicted"/>
<evidence type="ECO:0000259" key="1">
    <source>
        <dbReference type="Pfam" id="PF13847"/>
    </source>
</evidence>
<dbReference type="STRING" id="1206085.SAMN05443575_1733"/>
<dbReference type="PANTHER" id="PTHR13627:SF31">
    <property type="entry name" value="RIBITOL 5-PHOSPHATE TRANSFERASE FKRP"/>
    <property type="match status" value="1"/>
</dbReference>
<keyword evidence="2" id="KW-0808">Transferase</keyword>
<keyword evidence="2" id="KW-0489">Methyltransferase</keyword>
<reference evidence="3" key="1">
    <citation type="submission" date="2016-11" db="EMBL/GenBank/DDBJ databases">
        <authorList>
            <person name="Varghese N."/>
            <person name="Submissions S."/>
        </authorList>
    </citation>
    <scope>NUCLEOTIDE SEQUENCE [LARGE SCALE GENOMIC DNA]</scope>
    <source>
        <strain evidence="3">DSM 45627</strain>
    </source>
</reference>